<keyword evidence="3" id="KW-0808">Transferase</keyword>
<proteinExistence type="inferred from homology"/>
<dbReference type="SUPFAM" id="SSF53448">
    <property type="entry name" value="Nucleotide-diphospho-sugar transferases"/>
    <property type="match status" value="1"/>
</dbReference>
<feature type="domain" description="Glycosyltransferase 2-like" evidence="4">
    <location>
        <begin position="4"/>
        <end position="166"/>
    </location>
</feature>
<evidence type="ECO:0000313" key="6">
    <source>
        <dbReference type="Proteomes" id="UP000240880"/>
    </source>
</evidence>
<reference evidence="5 6" key="1">
    <citation type="submission" date="2017-04" db="EMBL/GenBank/DDBJ databases">
        <title>Novel microbial lineages endemic to geothermal iron-oxide mats fill important gaps in the evolutionary history of Archaea.</title>
        <authorList>
            <person name="Jay Z.J."/>
            <person name="Beam J.P."/>
            <person name="Dlakic M."/>
            <person name="Rusch D.B."/>
            <person name="Kozubal M.A."/>
            <person name="Inskeep W.P."/>
        </authorList>
    </citation>
    <scope>NUCLEOTIDE SEQUENCE [LARGE SCALE GENOMIC DNA]</scope>
    <source>
        <strain evidence="5">OSP_D</strain>
    </source>
</reference>
<name>A0A2R6ACM9_9ARCH</name>
<evidence type="ECO:0000256" key="1">
    <source>
        <dbReference type="ARBA" id="ARBA00006739"/>
    </source>
</evidence>
<evidence type="ECO:0000256" key="3">
    <source>
        <dbReference type="ARBA" id="ARBA00022679"/>
    </source>
</evidence>
<dbReference type="Proteomes" id="UP000240880">
    <property type="component" value="Unassembled WGS sequence"/>
</dbReference>
<dbReference type="GO" id="GO:0006506">
    <property type="term" value="P:GPI anchor biosynthetic process"/>
    <property type="evidence" value="ECO:0007669"/>
    <property type="project" value="TreeGrafter"/>
</dbReference>
<dbReference type="PANTHER" id="PTHR43398:SF1">
    <property type="entry name" value="DOLICHOL-PHOSPHATE MANNOSYLTRANSFERASE SUBUNIT 1"/>
    <property type="match status" value="1"/>
</dbReference>
<dbReference type="Pfam" id="PF00535">
    <property type="entry name" value="Glycos_transf_2"/>
    <property type="match status" value="1"/>
</dbReference>
<accession>A0A2R6ACM9</accession>
<dbReference type="InterPro" id="IPR001173">
    <property type="entry name" value="Glyco_trans_2-like"/>
</dbReference>
<dbReference type="InterPro" id="IPR039528">
    <property type="entry name" value="DPM1-like"/>
</dbReference>
<keyword evidence="2" id="KW-0328">Glycosyltransferase</keyword>
<dbReference type="PANTHER" id="PTHR43398">
    <property type="entry name" value="DOLICHOL-PHOSPHATE MANNOSYLTRANSFERASE SUBUNIT 1"/>
    <property type="match status" value="1"/>
</dbReference>
<dbReference type="GO" id="GO:0006488">
    <property type="term" value="P:dolichol-linked oligosaccharide biosynthetic process"/>
    <property type="evidence" value="ECO:0007669"/>
    <property type="project" value="TreeGrafter"/>
</dbReference>
<dbReference type="GO" id="GO:0016020">
    <property type="term" value="C:membrane"/>
    <property type="evidence" value="ECO:0007669"/>
    <property type="project" value="GOC"/>
</dbReference>
<dbReference type="CDD" id="cd06442">
    <property type="entry name" value="DPM1_like"/>
    <property type="match status" value="1"/>
</dbReference>
<comment type="caution">
    <text evidence="5">The sequence shown here is derived from an EMBL/GenBank/DDBJ whole genome shotgun (WGS) entry which is preliminary data.</text>
</comment>
<evidence type="ECO:0000256" key="2">
    <source>
        <dbReference type="ARBA" id="ARBA00022676"/>
    </source>
</evidence>
<gene>
    <name evidence="5" type="ORF">B9Q01_02405</name>
</gene>
<dbReference type="AlphaFoldDB" id="A0A2R6ACM9"/>
<evidence type="ECO:0000259" key="4">
    <source>
        <dbReference type="Pfam" id="PF00535"/>
    </source>
</evidence>
<dbReference type="EMBL" id="NEXC01000008">
    <property type="protein sequence ID" value="PSN84095.1"/>
    <property type="molecule type" value="Genomic_DNA"/>
</dbReference>
<dbReference type="FunFam" id="3.90.550.10:FF:000122">
    <property type="entry name" value="Dolichol-phosphate mannosyltransferase subunit 1"/>
    <property type="match status" value="1"/>
</dbReference>
<protein>
    <recommendedName>
        <fullName evidence="4">Glycosyltransferase 2-like domain-containing protein</fullName>
    </recommendedName>
</protein>
<comment type="similarity">
    <text evidence="1">Belongs to the glycosyltransferase 2 family.</text>
</comment>
<organism evidence="5 6">
    <name type="scientific">Candidatus Marsarchaeota G1 archaeon OSP_D</name>
    <dbReference type="NCBI Taxonomy" id="1978155"/>
    <lineage>
        <taxon>Archaea</taxon>
        <taxon>Candidatus Marsarchaeota</taxon>
        <taxon>Candidatus Marsarchaeota group 1</taxon>
    </lineage>
</organism>
<dbReference type="GO" id="GO:0004582">
    <property type="term" value="F:dolichyl-phosphate beta-D-mannosyltransferase activity"/>
    <property type="evidence" value="ECO:0007669"/>
    <property type="project" value="InterPro"/>
</dbReference>
<dbReference type="InterPro" id="IPR029044">
    <property type="entry name" value="Nucleotide-diphossugar_trans"/>
</dbReference>
<evidence type="ECO:0000313" key="5">
    <source>
        <dbReference type="EMBL" id="PSN84095.1"/>
    </source>
</evidence>
<dbReference type="Gene3D" id="3.90.550.10">
    <property type="entry name" value="Spore Coat Polysaccharide Biosynthesis Protein SpsA, Chain A"/>
    <property type="match status" value="1"/>
</dbReference>
<sequence>MRTSVVIPTYNEAQNITELLKRLKRNLTDYEVIVVDDGSPDGTAELAKSLNGLYGKIKVINRGRRLGLASAVLQGVESAQGDVIVVMDADLQHPPEIVPKLVEEVEKGADIAIASRYVRGGGIQGWSVTRLIISKVATMLARFFVPQTRKVKDPLSGFFAARKSVFKMRIAPKGFKLLLELLRESKDVKVKEVPYVFCERKAGKSKLNLKEIANYLSLLFFG</sequence>
<dbReference type="GO" id="GO:0035269">
    <property type="term" value="P:protein O-linked glycosylation via mannose"/>
    <property type="evidence" value="ECO:0007669"/>
    <property type="project" value="TreeGrafter"/>
</dbReference>